<dbReference type="AlphaFoldDB" id="A0A6N8EDT2"/>
<dbReference type="OrthoDB" id="9801102at2"/>
<accession>A0A6N8EDT2</accession>
<keyword evidence="2" id="KW-1185">Reference proteome</keyword>
<dbReference type="Gene3D" id="3.30.2310.20">
    <property type="entry name" value="RelE-like"/>
    <property type="match status" value="1"/>
</dbReference>
<organism evidence="1 2">
    <name type="scientific">Allochromatium palmeri</name>
    <dbReference type="NCBI Taxonomy" id="231048"/>
    <lineage>
        <taxon>Bacteria</taxon>
        <taxon>Pseudomonadati</taxon>
        <taxon>Pseudomonadota</taxon>
        <taxon>Gammaproteobacteria</taxon>
        <taxon>Chromatiales</taxon>
        <taxon>Chromatiaceae</taxon>
        <taxon>Allochromatium</taxon>
    </lineage>
</organism>
<dbReference type="PANTHER" id="PTHR40266">
    <property type="entry name" value="TOXIN HIGB-1"/>
    <property type="match status" value="1"/>
</dbReference>
<comment type="caution">
    <text evidence="1">The sequence shown here is derived from an EMBL/GenBank/DDBJ whole genome shotgun (WGS) entry which is preliminary data.</text>
</comment>
<reference evidence="1 2" key="1">
    <citation type="submission" date="2019-11" db="EMBL/GenBank/DDBJ databases">
        <title>Whole-genome sequence of the anaerobic purple sulfur bacterium Allochromatium palmeri DSM 15591.</title>
        <authorList>
            <person name="Kyndt J.A."/>
            <person name="Meyer T.E."/>
        </authorList>
    </citation>
    <scope>NUCLEOTIDE SEQUENCE [LARGE SCALE GENOMIC DNA]</scope>
    <source>
        <strain evidence="1 2">DSM 15591</strain>
    </source>
</reference>
<dbReference type="EMBL" id="WNKT01000040">
    <property type="protein sequence ID" value="MTW22412.1"/>
    <property type="molecule type" value="Genomic_DNA"/>
</dbReference>
<protein>
    <submittedName>
        <fullName evidence="1">Type II toxin-antitoxin system RelE/ParE family toxin</fullName>
    </submittedName>
</protein>
<dbReference type="Pfam" id="PF05015">
    <property type="entry name" value="HigB-like_toxin"/>
    <property type="match status" value="1"/>
</dbReference>
<dbReference type="Proteomes" id="UP000434044">
    <property type="component" value="Unassembled WGS sequence"/>
</dbReference>
<gene>
    <name evidence="1" type="ORF">GJ668_15155</name>
</gene>
<evidence type="ECO:0000313" key="1">
    <source>
        <dbReference type="EMBL" id="MTW22412.1"/>
    </source>
</evidence>
<evidence type="ECO:0000313" key="2">
    <source>
        <dbReference type="Proteomes" id="UP000434044"/>
    </source>
</evidence>
<name>A0A6N8EDT2_9GAMM</name>
<sequence length="94" mass="10751">MIKTYANKETAAVGAGKKPKAISAELAKIAQRKLAILNRVETLDELRIPPGNRLEALSGDRQGQYSIRLNDQWRLCFVWREGDAWEVEIVDYHR</sequence>
<dbReference type="PANTHER" id="PTHR40266:SF2">
    <property type="entry name" value="TOXIN HIGB-1"/>
    <property type="match status" value="1"/>
</dbReference>
<dbReference type="InterPro" id="IPR035093">
    <property type="entry name" value="RelE/ParE_toxin_dom_sf"/>
</dbReference>
<dbReference type="SUPFAM" id="SSF143011">
    <property type="entry name" value="RelE-like"/>
    <property type="match status" value="1"/>
</dbReference>
<proteinExistence type="predicted"/>
<dbReference type="RefSeq" id="WP_155450977.1">
    <property type="nucleotide sequence ID" value="NZ_WNKT01000040.1"/>
</dbReference>
<dbReference type="InterPro" id="IPR007711">
    <property type="entry name" value="HigB-1"/>
</dbReference>